<dbReference type="InterPro" id="IPR036515">
    <property type="entry name" value="Transposase_17_sf"/>
</dbReference>
<evidence type="ECO:0000313" key="3">
    <source>
        <dbReference type="Proteomes" id="UP000009374"/>
    </source>
</evidence>
<organism evidence="2 3">
    <name type="scientific">Leptospirillum ferrodiazotrophum</name>
    <dbReference type="NCBI Taxonomy" id="412449"/>
    <lineage>
        <taxon>Bacteria</taxon>
        <taxon>Pseudomonadati</taxon>
        <taxon>Nitrospirota</taxon>
        <taxon>Nitrospiria</taxon>
        <taxon>Nitrospirales</taxon>
        <taxon>Nitrospiraceae</taxon>
        <taxon>Leptospirillum</taxon>
    </lineage>
</organism>
<reference evidence="2 3" key="1">
    <citation type="journal article" date="2009" name="Appl. Environ. Microbiol.">
        <title>Community genomic and proteomic analyses of chemoautotrophic iron-oxidizing "Leptospirillum rubarum" (Group II) and "Leptospirillum ferrodiazotrophum" (Group III) bacteria in acid mine drainage biofilms.</title>
        <authorList>
            <person name="Goltsman D.S."/>
            <person name="Denef V.J."/>
            <person name="Singer S.W."/>
            <person name="VerBerkmoes N.C."/>
            <person name="Lefsrud M."/>
            <person name="Mueller R.S."/>
            <person name="Dick G.J."/>
            <person name="Sun C.L."/>
            <person name="Wheeler K.E."/>
            <person name="Zemla A."/>
            <person name="Baker B.J."/>
            <person name="Hauser L."/>
            <person name="Land M."/>
            <person name="Shah M.B."/>
            <person name="Thelen M.P."/>
            <person name="Hettich R.L."/>
            <person name="Banfield J.F."/>
        </authorList>
    </citation>
    <scope>NUCLEOTIDE SEQUENCE [LARGE SCALE GENOMIC DNA]</scope>
</reference>
<sequence length="114" mass="13170">MTEEDICPLPEHQASANFQEPASLVRKLAQEKLEREKFSTSSRQVHNRFPEPLKSFFGNPHFWHRAYYVEIVGRSTPETTRPHDKTQRIMKKLPKAPRPFAPSWLAVQEGKSAG</sequence>
<dbReference type="EMBL" id="GG693875">
    <property type="protein sequence ID" value="EES52533.1"/>
    <property type="molecule type" value="Genomic_DNA"/>
</dbReference>
<dbReference type="SUPFAM" id="SSF143422">
    <property type="entry name" value="Transposase IS200-like"/>
    <property type="match status" value="1"/>
</dbReference>
<dbReference type="GO" id="GO:0004803">
    <property type="term" value="F:transposase activity"/>
    <property type="evidence" value="ECO:0007669"/>
    <property type="project" value="InterPro"/>
</dbReference>
<proteinExistence type="predicted"/>
<protein>
    <recommendedName>
        <fullName evidence="1">Transposase IS200-like domain-containing protein</fullName>
    </recommendedName>
</protein>
<accession>C6HXS1</accession>
<dbReference type="Gene3D" id="3.30.70.1290">
    <property type="entry name" value="Transposase IS200-like"/>
    <property type="match status" value="1"/>
</dbReference>
<evidence type="ECO:0000313" key="2">
    <source>
        <dbReference type="EMBL" id="EES52533.1"/>
    </source>
</evidence>
<name>C6HXS1_9BACT</name>
<keyword evidence="3" id="KW-1185">Reference proteome</keyword>
<dbReference type="Proteomes" id="UP000009374">
    <property type="component" value="Unassembled WGS sequence"/>
</dbReference>
<dbReference type="AlphaFoldDB" id="C6HXS1"/>
<feature type="domain" description="Transposase IS200-like" evidence="1">
    <location>
        <begin position="39"/>
        <end position="80"/>
    </location>
</feature>
<dbReference type="GO" id="GO:0006313">
    <property type="term" value="P:DNA transposition"/>
    <property type="evidence" value="ECO:0007669"/>
    <property type="project" value="InterPro"/>
</dbReference>
<dbReference type="Pfam" id="PF01797">
    <property type="entry name" value="Y1_Tnp"/>
    <property type="match status" value="1"/>
</dbReference>
<evidence type="ECO:0000259" key="1">
    <source>
        <dbReference type="Pfam" id="PF01797"/>
    </source>
</evidence>
<gene>
    <name evidence="2" type="ORF">UBAL3_93200032</name>
</gene>
<dbReference type="InterPro" id="IPR002686">
    <property type="entry name" value="Transposase_17"/>
</dbReference>
<dbReference type="GO" id="GO:0003677">
    <property type="term" value="F:DNA binding"/>
    <property type="evidence" value="ECO:0007669"/>
    <property type="project" value="InterPro"/>
</dbReference>